<keyword evidence="8" id="KW-1185">Reference proteome</keyword>
<keyword evidence="5" id="KW-1133">Transmembrane helix</keyword>
<evidence type="ECO:0000313" key="7">
    <source>
        <dbReference type="EMBL" id="KIW09071.1"/>
    </source>
</evidence>
<dbReference type="OrthoDB" id="2212170at2759"/>
<dbReference type="GeneID" id="27307992"/>
<dbReference type="InterPro" id="IPR011057">
    <property type="entry name" value="Mss4-like_sf"/>
</dbReference>
<dbReference type="Proteomes" id="UP000053259">
    <property type="component" value="Unassembled WGS sequence"/>
</dbReference>
<dbReference type="GO" id="GO:0016846">
    <property type="term" value="F:carbon-sulfur lyase activity"/>
    <property type="evidence" value="ECO:0007669"/>
    <property type="project" value="InterPro"/>
</dbReference>
<dbReference type="Pfam" id="PF04828">
    <property type="entry name" value="GFA"/>
    <property type="match status" value="1"/>
</dbReference>
<dbReference type="PANTHER" id="PTHR33337:SF30">
    <property type="entry name" value="DUF636 DOMAIN PROTEIN (AFU_ORTHOLOGUE AFUA_1G03180)"/>
    <property type="match status" value="1"/>
</dbReference>
<evidence type="ECO:0000256" key="1">
    <source>
        <dbReference type="ARBA" id="ARBA00005495"/>
    </source>
</evidence>
<accession>A0A0D1Y209</accession>
<organism evidence="7 8">
    <name type="scientific">Verruconis gallopava</name>
    <dbReference type="NCBI Taxonomy" id="253628"/>
    <lineage>
        <taxon>Eukaryota</taxon>
        <taxon>Fungi</taxon>
        <taxon>Dikarya</taxon>
        <taxon>Ascomycota</taxon>
        <taxon>Pezizomycotina</taxon>
        <taxon>Dothideomycetes</taxon>
        <taxon>Pleosporomycetidae</taxon>
        <taxon>Venturiales</taxon>
        <taxon>Sympoventuriaceae</taxon>
        <taxon>Verruconis</taxon>
    </lineage>
</organism>
<dbReference type="SUPFAM" id="SSF51316">
    <property type="entry name" value="Mss4-like"/>
    <property type="match status" value="1"/>
</dbReference>
<feature type="domain" description="CENP-V/GFA" evidence="6">
    <location>
        <begin position="52"/>
        <end position="175"/>
    </location>
</feature>
<keyword evidence="5" id="KW-0472">Membrane</keyword>
<dbReference type="HOGENOM" id="CLU_055491_3_6_1"/>
<protein>
    <recommendedName>
        <fullName evidence="6">CENP-V/GFA domain-containing protein</fullName>
    </recommendedName>
</protein>
<comment type="similarity">
    <text evidence="1">Belongs to the Gfa family.</text>
</comment>
<evidence type="ECO:0000256" key="3">
    <source>
        <dbReference type="ARBA" id="ARBA00022833"/>
    </source>
</evidence>
<dbReference type="PANTHER" id="PTHR33337">
    <property type="entry name" value="GFA DOMAIN-CONTAINING PROTEIN"/>
    <property type="match status" value="1"/>
</dbReference>
<dbReference type="InterPro" id="IPR006913">
    <property type="entry name" value="CENP-V/GFA"/>
</dbReference>
<dbReference type="Gene3D" id="3.90.1590.10">
    <property type="entry name" value="glutathione-dependent formaldehyde- activating enzyme (gfa)"/>
    <property type="match status" value="1"/>
</dbReference>
<evidence type="ECO:0000313" key="8">
    <source>
        <dbReference type="Proteomes" id="UP000053259"/>
    </source>
</evidence>
<evidence type="ECO:0000256" key="2">
    <source>
        <dbReference type="ARBA" id="ARBA00022723"/>
    </source>
</evidence>
<reference evidence="7 8" key="1">
    <citation type="submission" date="2015-01" db="EMBL/GenBank/DDBJ databases">
        <title>The Genome Sequence of Ochroconis gallopava CBS43764.</title>
        <authorList>
            <consortium name="The Broad Institute Genomics Platform"/>
            <person name="Cuomo C."/>
            <person name="de Hoog S."/>
            <person name="Gorbushina A."/>
            <person name="Stielow B."/>
            <person name="Teixiera M."/>
            <person name="Abouelleil A."/>
            <person name="Chapman S.B."/>
            <person name="Priest M."/>
            <person name="Young S.K."/>
            <person name="Wortman J."/>
            <person name="Nusbaum C."/>
            <person name="Birren B."/>
        </authorList>
    </citation>
    <scope>NUCLEOTIDE SEQUENCE [LARGE SCALE GENOMIC DNA]</scope>
    <source>
        <strain evidence="7 8">CBS 43764</strain>
    </source>
</reference>
<name>A0A0D1Y209_9PEZI</name>
<evidence type="ECO:0000256" key="5">
    <source>
        <dbReference type="SAM" id="Phobius"/>
    </source>
</evidence>
<dbReference type="AlphaFoldDB" id="A0A0D1Y209"/>
<evidence type="ECO:0000259" key="6">
    <source>
        <dbReference type="PROSITE" id="PS51891"/>
    </source>
</evidence>
<sequence>MRKTRGRRFCAHNHLRTKIVLYLRYGPRANKKITVRTRHKKIRSRLFFSMVVTGSCACGALKYQIDAEPPFKKALCHCGNCQKLSGTSYTTNVLVPRTSFKLLSGTPKDWSFTQNPSGIVFKTSFCGDCGGMIMKQSEDEAFKDVYIVQAGTADGDAFAGAPDVELWVPQRQAWVNAVHGAAQAQTFA</sequence>
<gene>
    <name evidence="7" type="ORF">PV09_00019</name>
</gene>
<proteinExistence type="inferred from homology"/>
<keyword evidence="4" id="KW-0456">Lyase</keyword>
<keyword evidence="2" id="KW-0479">Metal-binding</keyword>
<dbReference type="EMBL" id="KN847529">
    <property type="protein sequence ID" value="KIW09071.1"/>
    <property type="molecule type" value="Genomic_DNA"/>
</dbReference>
<keyword evidence="5" id="KW-0812">Transmembrane</keyword>
<feature type="transmembrane region" description="Helical" evidence="5">
    <location>
        <begin position="46"/>
        <end position="65"/>
    </location>
</feature>
<dbReference type="VEuPathDB" id="FungiDB:PV09_00019"/>
<evidence type="ECO:0000256" key="4">
    <source>
        <dbReference type="ARBA" id="ARBA00023239"/>
    </source>
</evidence>
<dbReference type="RefSeq" id="XP_016218940.1">
    <property type="nucleotide sequence ID" value="XM_016352683.1"/>
</dbReference>
<dbReference type="InParanoid" id="A0A0D1Y209"/>
<dbReference type="GO" id="GO:0046872">
    <property type="term" value="F:metal ion binding"/>
    <property type="evidence" value="ECO:0007669"/>
    <property type="project" value="UniProtKB-KW"/>
</dbReference>
<dbReference type="STRING" id="253628.A0A0D1Y209"/>
<keyword evidence="3" id="KW-0862">Zinc</keyword>
<dbReference type="PROSITE" id="PS51891">
    <property type="entry name" value="CENP_V_GFA"/>
    <property type="match status" value="1"/>
</dbReference>